<dbReference type="Pfam" id="PF10066">
    <property type="entry name" value="DUF2304"/>
    <property type="match status" value="1"/>
</dbReference>
<keyword evidence="1" id="KW-1133">Transmembrane helix</keyword>
<evidence type="ECO:0000313" key="2">
    <source>
        <dbReference type="EMBL" id="MZJ40007.1"/>
    </source>
</evidence>
<accession>A0A6N9JJV7</accession>
<gene>
    <name evidence="2" type="ORF">GT464_08655</name>
</gene>
<dbReference type="Proteomes" id="UP000469380">
    <property type="component" value="Unassembled WGS sequence"/>
</dbReference>
<keyword evidence="1" id="KW-0472">Membrane</keyword>
<evidence type="ECO:0000313" key="3">
    <source>
        <dbReference type="Proteomes" id="UP000469380"/>
    </source>
</evidence>
<dbReference type="EMBL" id="WWSR01000016">
    <property type="protein sequence ID" value="MZJ40007.1"/>
    <property type="molecule type" value="Genomic_DNA"/>
</dbReference>
<reference evidence="2 3" key="1">
    <citation type="journal article" date="2019" name="Nat. Med.">
        <title>A library of human gut bacterial isolates paired with longitudinal multiomics data enables mechanistic microbiome research.</title>
        <authorList>
            <person name="Poyet M."/>
            <person name="Groussin M."/>
            <person name="Gibbons S.M."/>
            <person name="Avila-Pacheco J."/>
            <person name="Jiang X."/>
            <person name="Kearney S.M."/>
            <person name="Perrotta A.R."/>
            <person name="Berdy B."/>
            <person name="Zhao S."/>
            <person name="Lieberman T.D."/>
            <person name="Swanson P.K."/>
            <person name="Smith M."/>
            <person name="Roesemann S."/>
            <person name="Alexander J.E."/>
            <person name="Rich S.A."/>
            <person name="Livny J."/>
            <person name="Vlamakis H."/>
            <person name="Clish C."/>
            <person name="Bullock K."/>
            <person name="Deik A."/>
            <person name="Scott J."/>
            <person name="Pierce K.A."/>
            <person name="Xavier R.J."/>
            <person name="Alm E.J."/>
        </authorList>
    </citation>
    <scope>NUCLEOTIDE SEQUENCE [LARGE SCALE GENOMIC DNA]</scope>
    <source>
        <strain evidence="2 3">BIOML-A20</strain>
    </source>
</reference>
<feature type="transmembrane region" description="Helical" evidence="1">
    <location>
        <begin position="36"/>
        <end position="57"/>
    </location>
</feature>
<feature type="transmembrane region" description="Helical" evidence="1">
    <location>
        <begin position="69"/>
        <end position="89"/>
    </location>
</feature>
<dbReference type="AlphaFoldDB" id="A0A6N9JJV7"/>
<sequence>MKGETASLPRIVAIVFFVCVIRLVSKGKLSLRYSFFWLSLSVVILIAAISSGFIGAIGDLFGSVLTTNFVFFLGLFLLLAFLPMLSVIATKQAANIKNLTQRLAIIEKEIVRDC</sequence>
<name>A0A6N9JJV7_9ACTN</name>
<evidence type="ECO:0000256" key="1">
    <source>
        <dbReference type="SAM" id="Phobius"/>
    </source>
</evidence>
<keyword evidence="1" id="KW-0812">Transmembrane</keyword>
<protein>
    <submittedName>
        <fullName evidence="2">DUF2304 family protein</fullName>
    </submittedName>
</protein>
<feature type="transmembrane region" description="Helical" evidence="1">
    <location>
        <begin position="6"/>
        <end position="24"/>
    </location>
</feature>
<organism evidence="2 3">
    <name type="scientific">Collinsella aerofaciens</name>
    <dbReference type="NCBI Taxonomy" id="74426"/>
    <lineage>
        <taxon>Bacteria</taxon>
        <taxon>Bacillati</taxon>
        <taxon>Actinomycetota</taxon>
        <taxon>Coriobacteriia</taxon>
        <taxon>Coriobacteriales</taxon>
        <taxon>Coriobacteriaceae</taxon>
        <taxon>Collinsella</taxon>
    </lineage>
</organism>
<proteinExistence type="predicted"/>
<dbReference type="InterPro" id="IPR019277">
    <property type="entry name" value="DUF2304"/>
</dbReference>
<comment type="caution">
    <text evidence="2">The sequence shown here is derived from an EMBL/GenBank/DDBJ whole genome shotgun (WGS) entry which is preliminary data.</text>
</comment>